<dbReference type="AlphaFoldDB" id="A0A0K1Q3P8"/>
<dbReference type="Proteomes" id="UP000064967">
    <property type="component" value="Chromosome"/>
</dbReference>
<protein>
    <submittedName>
        <fullName evidence="2">Uncharacterized protein</fullName>
    </submittedName>
</protein>
<proteinExistence type="predicted"/>
<reference evidence="2 3" key="1">
    <citation type="submission" date="2015-08" db="EMBL/GenBank/DDBJ databases">
        <authorList>
            <person name="Babu N.S."/>
            <person name="Beckwith C.J."/>
            <person name="Beseler K.G."/>
            <person name="Brison A."/>
            <person name="Carone J.V."/>
            <person name="Caskin T.P."/>
            <person name="Diamond M."/>
            <person name="Durham M.E."/>
            <person name="Foxe J.M."/>
            <person name="Go M."/>
            <person name="Henderson B.A."/>
            <person name="Jones I.B."/>
            <person name="McGettigan J.A."/>
            <person name="Micheletti S.J."/>
            <person name="Nasrallah M.E."/>
            <person name="Ortiz D."/>
            <person name="Piller C.R."/>
            <person name="Privatt S.R."/>
            <person name="Schneider S.L."/>
            <person name="Sharp S."/>
            <person name="Smith T.C."/>
            <person name="Stanton J.D."/>
            <person name="Ullery H.E."/>
            <person name="Wilson R.J."/>
            <person name="Serrano M.G."/>
            <person name="Buck G."/>
            <person name="Lee V."/>
            <person name="Wang Y."/>
            <person name="Carvalho R."/>
            <person name="Voegtly L."/>
            <person name="Shi R."/>
            <person name="Duckworth R."/>
            <person name="Johnson A."/>
            <person name="Loviza R."/>
            <person name="Walstead R."/>
            <person name="Shah Z."/>
            <person name="Kiflezghi M."/>
            <person name="Wade K."/>
            <person name="Ball S.L."/>
            <person name="Bradley K.W."/>
            <person name="Asai D.J."/>
            <person name="Bowman C.A."/>
            <person name="Russell D.A."/>
            <person name="Pope W.H."/>
            <person name="Jacobs-Sera D."/>
            <person name="Hendrix R.W."/>
            <person name="Hatfull G.F."/>
        </authorList>
    </citation>
    <scope>NUCLEOTIDE SEQUENCE [LARGE SCALE GENOMIC DNA]</scope>
    <source>
        <strain evidence="2 3">DSM 27648</strain>
    </source>
</reference>
<dbReference type="SUPFAM" id="SSF63825">
    <property type="entry name" value="YWTD domain"/>
    <property type="match status" value="1"/>
</dbReference>
<dbReference type="OrthoDB" id="5521584at2"/>
<gene>
    <name evidence="2" type="ORF">AKJ09_06920</name>
</gene>
<name>A0A0K1Q3P8_9BACT</name>
<dbReference type="KEGG" id="llu:AKJ09_06920"/>
<dbReference type="RefSeq" id="WP_146651578.1">
    <property type="nucleotide sequence ID" value="NZ_CP012333.1"/>
</dbReference>
<evidence type="ECO:0000256" key="1">
    <source>
        <dbReference type="SAM" id="MobiDB-lite"/>
    </source>
</evidence>
<evidence type="ECO:0000313" key="2">
    <source>
        <dbReference type="EMBL" id="AKV00257.1"/>
    </source>
</evidence>
<keyword evidence="3" id="KW-1185">Reference proteome</keyword>
<evidence type="ECO:0000313" key="3">
    <source>
        <dbReference type="Proteomes" id="UP000064967"/>
    </source>
</evidence>
<feature type="region of interest" description="Disordered" evidence="1">
    <location>
        <begin position="29"/>
        <end position="64"/>
    </location>
</feature>
<organism evidence="2 3">
    <name type="scientific">Labilithrix luteola</name>
    <dbReference type="NCBI Taxonomy" id="1391654"/>
    <lineage>
        <taxon>Bacteria</taxon>
        <taxon>Pseudomonadati</taxon>
        <taxon>Myxococcota</taxon>
        <taxon>Polyangia</taxon>
        <taxon>Polyangiales</taxon>
        <taxon>Labilitrichaceae</taxon>
        <taxon>Labilithrix</taxon>
    </lineage>
</organism>
<sequence>MRKSVLGVVTLGVAISTLHCVGDEASNVTNLQVGPDGGGNDNGGGDPPSTTDPGKDDSGSADSSADAACAANVNEDAENCGACGHSCMGSTCFAGQCEPQLMASNFPLPVSANIGNGLVADDKNLYFVTSSPSRVYKVARTLAADPTTAATIMFNAGTKTPRYLTLYTTTLWWSDPGIAASSGAIYYMDRDGATDSAKTLVSAIHDPEQVIANSTYVYWTQGNNSVQAQGYLKRRTIVGGVTEDVVTNQTSPRHLAVGVNKVYWDLAVANNNVLQVANANAGATPKTLYPLGNDSVSGVGFTGTHFWWVTYSKREVWRSTLDGDNPEKIHTGSSAGSSMAIADNDVYVGFQGLFPSQFKDGTVAKIVAPQNQPATVTPIATLPFVQGVAADADFVYVLGGDYPTTATGGKLWRIRR</sequence>
<dbReference type="EMBL" id="CP012333">
    <property type="protein sequence ID" value="AKV00257.1"/>
    <property type="molecule type" value="Genomic_DNA"/>
</dbReference>
<accession>A0A0K1Q3P8</accession>
<dbReference type="Gene3D" id="2.120.10.30">
    <property type="entry name" value="TolB, C-terminal domain"/>
    <property type="match status" value="1"/>
</dbReference>
<dbReference type="STRING" id="1391654.AKJ09_06920"/>
<dbReference type="InterPro" id="IPR011042">
    <property type="entry name" value="6-blade_b-propeller_TolB-like"/>
</dbReference>
<feature type="compositionally biased region" description="Gly residues" evidence="1">
    <location>
        <begin position="35"/>
        <end position="46"/>
    </location>
</feature>